<evidence type="ECO:0000256" key="4">
    <source>
        <dbReference type="ARBA" id="ARBA00022777"/>
    </source>
</evidence>
<dbReference type="InterPro" id="IPR011611">
    <property type="entry name" value="PfkB_dom"/>
</dbReference>
<dbReference type="EMBL" id="BNDS01000004">
    <property type="protein sequence ID" value="GHH97776.1"/>
    <property type="molecule type" value="Genomic_DNA"/>
</dbReference>
<keyword evidence="3 6" id="KW-0547">Nucleotide-binding</keyword>
<dbReference type="PANTHER" id="PTHR43085:SF49">
    <property type="entry name" value="5-DEHYDRO-2-DEOXYGLUCONOKINASE"/>
    <property type="match status" value="1"/>
</dbReference>
<evidence type="ECO:0000256" key="2">
    <source>
        <dbReference type="ARBA" id="ARBA00022679"/>
    </source>
</evidence>
<proteinExistence type="inferred from homology"/>
<dbReference type="NCBIfam" id="TIGR04382">
    <property type="entry name" value="myo_inos_iolC_N"/>
    <property type="match status" value="1"/>
</dbReference>
<sequence>MNHIQFPADRKMDFIAIGRLCIDLNANEINRPMEETRTFTKYVGGSPANIAIGAARLGVKSGFIGKVSNDQMGRFITQYLTDHQIDTTNISVDRTGAVTGLAFTEIKSPEECSILMYRDNVADLKLAPGDVSEEYIKQSKALLISGTALSASPSREAVFLALEYARKHSTVVFFDLDYRPYSWAYTTDPAIYYSLAAEKCDVIIGTREEFDMMEQFTGNPGSNDEVTANKWFGCNAKIVVIKHGSNGSFAYTKTGQVFKGSIFKTKVLKTFGAGDSYASAFIYGLMQGWSIVRAMEFGSASASIVISKHSCSDAMPTVEEIVEFIAGSRKEEQISP</sequence>
<organism evidence="8 9">
    <name type="scientific">Neobacillus kokaensis</name>
    <dbReference type="NCBI Taxonomy" id="2759023"/>
    <lineage>
        <taxon>Bacteria</taxon>
        <taxon>Bacillati</taxon>
        <taxon>Bacillota</taxon>
        <taxon>Bacilli</taxon>
        <taxon>Bacillales</taxon>
        <taxon>Bacillaceae</taxon>
        <taxon>Neobacillus</taxon>
    </lineage>
</organism>
<keyword evidence="4 6" id="KW-0418">Kinase</keyword>
<dbReference type="InterPro" id="IPR030830">
    <property type="entry name" value="Myo_inos_IolC"/>
</dbReference>
<dbReference type="InterPro" id="IPR002173">
    <property type="entry name" value="Carboh/pur_kinase_PfkB_CS"/>
</dbReference>
<evidence type="ECO:0000313" key="9">
    <source>
        <dbReference type="Proteomes" id="UP000637074"/>
    </source>
</evidence>
<dbReference type="InterPro" id="IPR029056">
    <property type="entry name" value="Ribokinase-like"/>
</dbReference>
<evidence type="ECO:0000256" key="6">
    <source>
        <dbReference type="HAMAP-Rule" id="MF_01668"/>
    </source>
</evidence>
<dbReference type="EC" id="2.7.1.92" evidence="6"/>
<dbReference type="PANTHER" id="PTHR43085">
    <property type="entry name" value="HEXOKINASE FAMILY MEMBER"/>
    <property type="match status" value="1"/>
</dbReference>
<evidence type="ECO:0000313" key="8">
    <source>
        <dbReference type="EMBL" id="GHH97776.1"/>
    </source>
</evidence>
<accession>A0ABQ3N102</accession>
<dbReference type="Gene3D" id="2.20.150.10">
    <property type="entry name" value="putative 5-dehydro-2- deoxygluconokinase"/>
    <property type="match status" value="1"/>
</dbReference>
<evidence type="ECO:0000256" key="3">
    <source>
        <dbReference type="ARBA" id="ARBA00022741"/>
    </source>
</evidence>
<evidence type="ECO:0000256" key="1">
    <source>
        <dbReference type="ARBA" id="ARBA00010688"/>
    </source>
</evidence>
<protein>
    <recommendedName>
        <fullName evidence="6">5-dehydro-2-deoxygluconokinase</fullName>
        <ecNumber evidence="6">2.7.1.92</ecNumber>
    </recommendedName>
    <alternativeName>
        <fullName evidence="6">2-deoxy-5-keto-D-gluconate kinase</fullName>
        <shortName evidence="6">DKG kinase</shortName>
    </alternativeName>
</protein>
<comment type="function">
    <text evidence="6">Catalyzes the phosphorylation of 5-dehydro-2-deoxy-D-gluconate (2-deoxy-5-keto-D-gluconate or DKG) to 6-phospho-5-dehydro-2-deoxy-D-gluconate (DKGP).</text>
</comment>
<dbReference type="SUPFAM" id="SSF53613">
    <property type="entry name" value="Ribokinase-like"/>
    <property type="match status" value="1"/>
</dbReference>
<keyword evidence="5 6" id="KW-0067">ATP-binding</keyword>
<dbReference type="InterPro" id="IPR022841">
    <property type="entry name" value="DKG_kinase_firmi"/>
</dbReference>
<evidence type="ECO:0000259" key="7">
    <source>
        <dbReference type="Pfam" id="PF00294"/>
    </source>
</evidence>
<keyword evidence="9" id="KW-1185">Reference proteome</keyword>
<evidence type="ECO:0000256" key="5">
    <source>
        <dbReference type="ARBA" id="ARBA00022840"/>
    </source>
</evidence>
<name>A0ABQ3N102_9BACI</name>
<keyword evidence="2 6" id="KW-0808">Transferase</keyword>
<dbReference type="CDD" id="cd01166">
    <property type="entry name" value="KdgK"/>
    <property type="match status" value="1"/>
</dbReference>
<comment type="pathway">
    <text evidence="6">Polyol metabolism; myo-inositol degradation into acetyl-CoA; acetyl-CoA from myo-inositol: step 5/7.</text>
</comment>
<dbReference type="Pfam" id="PF00294">
    <property type="entry name" value="PfkB"/>
    <property type="match status" value="1"/>
</dbReference>
<dbReference type="Proteomes" id="UP000637074">
    <property type="component" value="Unassembled WGS sequence"/>
</dbReference>
<comment type="caution">
    <text evidence="8">The sequence shown here is derived from an EMBL/GenBank/DDBJ whole genome shotgun (WGS) entry which is preliminary data.</text>
</comment>
<gene>
    <name evidence="6 8" type="primary">iolC</name>
    <name evidence="8" type="ORF">AM1BK_13190</name>
</gene>
<dbReference type="PROSITE" id="PS00584">
    <property type="entry name" value="PFKB_KINASES_2"/>
    <property type="match status" value="1"/>
</dbReference>
<feature type="domain" description="Carbohydrate kinase PfkB" evidence="7">
    <location>
        <begin position="15"/>
        <end position="317"/>
    </location>
</feature>
<dbReference type="InterPro" id="IPR023314">
    <property type="entry name" value="Myo_inos_IolC-like_sf"/>
</dbReference>
<dbReference type="InterPro" id="IPR050306">
    <property type="entry name" value="PfkB_Carbo_kinase"/>
</dbReference>
<dbReference type="Gene3D" id="3.40.1190.20">
    <property type="match status" value="1"/>
</dbReference>
<dbReference type="HAMAP" id="MF_01668">
    <property type="entry name" value="IolC"/>
    <property type="match status" value="1"/>
</dbReference>
<reference evidence="8 9" key="1">
    <citation type="journal article" date="2022" name="Int. J. Syst. Evol. Microbiol.">
        <title>Neobacillus kokaensis sp. nov., isolated from soil.</title>
        <authorList>
            <person name="Yuki K."/>
            <person name="Matsubara H."/>
            <person name="Yamaguchi S."/>
        </authorList>
    </citation>
    <scope>NUCLEOTIDE SEQUENCE [LARGE SCALE GENOMIC DNA]</scope>
    <source>
        <strain evidence="8 9">LOB 377</strain>
    </source>
</reference>
<comment type="similarity">
    <text evidence="1 6">Belongs to the carbohydrate kinase PfkB family.</text>
</comment>
<comment type="catalytic activity">
    <reaction evidence="6">
        <text>5-dehydro-2-deoxy-D-gluconate + ATP = 6-phospho-5-dehydro-2-deoxy-D-gluconate + ADP + H(+)</text>
        <dbReference type="Rhea" id="RHEA:13497"/>
        <dbReference type="ChEBI" id="CHEBI:15378"/>
        <dbReference type="ChEBI" id="CHEBI:16669"/>
        <dbReference type="ChEBI" id="CHEBI:30616"/>
        <dbReference type="ChEBI" id="CHEBI:57949"/>
        <dbReference type="ChEBI" id="CHEBI:456216"/>
        <dbReference type="EC" id="2.7.1.92"/>
    </reaction>
</comment>